<dbReference type="EMBL" id="LGRX02028911">
    <property type="protein sequence ID" value="KAK3247501.1"/>
    <property type="molecule type" value="Genomic_DNA"/>
</dbReference>
<dbReference type="Proteomes" id="UP001190700">
    <property type="component" value="Unassembled WGS sequence"/>
</dbReference>
<dbReference type="AlphaFoldDB" id="A0AAE0C2X6"/>
<protein>
    <submittedName>
        <fullName evidence="1">Uncharacterized protein</fullName>
    </submittedName>
</protein>
<evidence type="ECO:0000313" key="1">
    <source>
        <dbReference type="EMBL" id="KAK3247501.1"/>
    </source>
</evidence>
<gene>
    <name evidence="1" type="ORF">CYMTET_43006</name>
</gene>
<organism evidence="1 2">
    <name type="scientific">Cymbomonas tetramitiformis</name>
    <dbReference type="NCBI Taxonomy" id="36881"/>
    <lineage>
        <taxon>Eukaryota</taxon>
        <taxon>Viridiplantae</taxon>
        <taxon>Chlorophyta</taxon>
        <taxon>Pyramimonadophyceae</taxon>
        <taxon>Pyramimonadales</taxon>
        <taxon>Pyramimonadaceae</taxon>
        <taxon>Cymbomonas</taxon>
    </lineage>
</organism>
<name>A0AAE0C2X6_9CHLO</name>
<keyword evidence="2" id="KW-1185">Reference proteome</keyword>
<sequence>MVYGRAGPYHQRRRWKFDGMNLCLEDGRRLYCREVEGDGQPMLGEVYVAKEGTYQEKRTDNVHWGIVPMPDGVVTRVYKERKGLKQPARGSSNQQGAQAMLNKPSNISETYACQAYYTFTEGIGWSESSTRCAENYVLHVDRAQQRFLLEVGKGQVYFNNEPIDIVGRIEGDNLFINEEATGGSDYFELSQITVTWNADHNLPEITDEHDWLPTSEQREIEKNIRRQLMHSICE</sequence>
<reference evidence="1 2" key="1">
    <citation type="journal article" date="2015" name="Genome Biol. Evol.">
        <title>Comparative Genomics of a Bacterivorous Green Alga Reveals Evolutionary Causalities and Consequences of Phago-Mixotrophic Mode of Nutrition.</title>
        <authorList>
            <person name="Burns J.A."/>
            <person name="Paasch A."/>
            <person name="Narechania A."/>
            <person name="Kim E."/>
        </authorList>
    </citation>
    <scope>NUCLEOTIDE SEQUENCE [LARGE SCALE GENOMIC DNA]</scope>
    <source>
        <strain evidence="1 2">PLY_AMNH</strain>
    </source>
</reference>
<comment type="caution">
    <text evidence="1">The sequence shown here is derived from an EMBL/GenBank/DDBJ whole genome shotgun (WGS) entry which is preliminary data.</text>
</comment>
<proteinExistence type="predicted"/>
<accession>A0AAE0C2X6</accession>
<evidence type="ECO:0000313" key="2">
    <source>
        <dbReference type="Proteomes" id="UP001190700"/>
    </source>
</evidence>